<dbReference type="OrthoDB" id="1634048at2"/>
<feature type="region of interest" description="Disordered" evidence="1">
    <location>
        <begin position="890"/>
        <end position="978"/>
    </location>
</feature>
<dbReference type="NCBIfam" id="TIGR02686">
    <property type="entry name" value="relax_trwC"/>
    <property type="match status" value="1"/>
</dbReference>
<dbReference type="PANTHER" id="PTHR34985">
    <property type="entry name" value="SLR0554 PROTEIN"/>
    <property type="match status" value="1"/>
</dbReference>
<evidence type="ECO:0000256" key="1">
    <source>
        <dbReference type="SAM" id="MobiDB-lite"/>
    </source>
</evidence>
<dbReference type="KEGG" id="cyn:Cyan7425_5390"/>
<protein>
    <submittedName>
        <fullName evidence="3">Conjugative relaxase domain protein</fullName>
    </submittedName>
</protein>
<dbReference type="InterPro" id="IPR014059">
    <property type="entry name" value="TraI/TrwC_relax"/>
</dbReference>
<feature type="region of interest" description="Disordered" evidence="1">
    <location>
        <begin position="1630"/>
        <end position="1665"/>
    </location>
</feature>
<keyword evidence="3" id="KW-0614">Plasmid</keyword>
<dbReference type="Gene3D" id="3.40.50.300">
    <property type="entry name" value="P-loop containing nucleotide triphosphate hydrolases"/>
    <property type="match status" value="1"/>
</dbReference>
<feature type="compositionally biased region" description="Polar residues" evidence="1">
    <location>
        <begin position="1649"/>
        <end position="1665"/>
    </location>
</feature>
<dbReference type="Pfam" id="PF12965">
    <property type="entry name" value="DUF3854"/>
    <property type="match status" value="1"/>
</dbReference>
<dbReference type="NCBIfam" id="NF041492">
    <property type="entry name" value="MobF"/>
    <property type="match status" value="1"/>
</dbReference>
<dbReference type="SMART" id="SM00382">
    <property type="entry name" value="AAA"/>
    <property type="match status" value="1"/>
</dbReference>
<geneLocation type="plasmid" evidence="3">
    <name>pP742501</name>
</geneLocation>
<reference evidence="3" key="1">
    <citation type="submission" date="2009-01" db="EMBL/GenBank/DDBJ databases">
        <title>Complete sequence of plasmid1 Cyanothece sp. PCC 7425.</title>
        <authorList>
            <consortium name="US DOE Joint Genome Institute"/>
            <person name="Lucas S."/>
            <person name="Copeland A."/>
            <person name="Lapidus A."/>
            <person name="Glavina del Rio T."/>
            <person name="Dalin E."/>
            <person name="Tice H."/>
            <person name="Bruce D."/>
            <person name="Goodwin L."/>
            <person name="Pitluck S."/>
            <person name="Sims D."/>
            <person name="Meineke L."/>
            <person name="Brettin T."/>
            <person name="Detter J.C."/>
            <person name="Han C."/>
            <person name="Larimer F."/>
            <person name="Land M."/>
            <person name="Hauser L."/>
            <person name="Kyrpides N."/>
            <person name="Ovchinnikova G."/>
            <person name="Liberton M."/>
            <person name="Stoeckel J."/>
            <person name="Banerjee A."/>
            <person name="Singh A."/>
            <person name="Page L."/>
            <person name="Sato H."/>
            <person name="Zhao L."/>
            <person name="Sherman L."/>
            <person name="Pakrasi H."/>
            <person name="Richardson P."/>
        </authorList>
    </citation>
    <scope>NUCLEOTIDE SEQUENCE</scope>
    <source>
        <strain evidence="3">PCC 7425</strain>
        <plasmid evidence="3">pP742501</plasmid>
    </source>
</reference>
<dbReference type="SUPFAM" id="SSF52540">
    <property type="entry name" value="P-loop containing nucleoside triphosphate hydrolases"/>
    <property type="match status" value="2"/>
</dbReference>
<dbReference type="InterPro" id="IPR027417">
    <property type="entry name" value="P-loop_NTPase"/>
</dbReference>
<feature type="compositionally biased region" description="Basic and acidic residues" evidence="1">
    <location>
        <begin position="890"/>
        <end position="904"/>
    </location>
</feature>
<proteinExistence type="predicted"/>
<dbReference type="HOGENOM" id="CLU_001719_0_0_3"/>
<sequence length="1665" mass="186794">MRSLHTITSGHQEKEDYYTQDESLCDGQADYYGQSAQSTTESSVQSLTQALWYGKGAARLGLVGIVQRQDFQSVFYGDQPGGQERIRGERPNPDTKERLAHDLTLSAPKSVSMTLHLGGDERLFQAHLEAVQETLDLVESRYAQTRVQIDGERRVMRTGHLIAAILPHHTSREGDLQLHCHCVLMNGTFCPDGNWRSLWHEGMVNAEWLGSYYRLRLAQKVQDLGYAIDETRLEQGGAFEIQGYSREAIEAFSKRSRQIVAYLEQHRQCVNSATRDGAVLTTRKAKQMEGTLEDYQARWRLEANVLGINAVLPQAQPVTLYGYGTAREELASAIRHLSERSVSFSREDLYSSVFDRIQAFDIAQLDAVIAEQKDLIPVQGGRFTTVTALEREITTLRDWMQGQGKTTPLMDETTAQALLERSALNSGQATAIAGIVSAGDQHLILHGLSGVGKTTALRELKRLIQESDSKPDIRGYSPTIAAAATLAQSLQISTSTVESLVLKPPEPLADQLWIIDEAGMISARQMAIILKKANAVGARLLLVGDPRQNPAIEAGSPMRSLIQHGATTFSLREIIRQQNAVQRRAVELMATGHPVHALSLLTEHGYVQEISDPQARSQAIAHQWLTLSDSERQNTLIVTGTNAERRAIHQQLRRGLRDEEGLGEDQLFRQLINRQLTTEQKLRWENYRVGDYIRLHRNYESTLLGKGRLYQVVGIRDRQLLVESEGGRLLWFDPARYRDKEVFKTGEIAIAPGEQLRWTLTDRKTGQINGSQVSVREINDDHLTVVDDQGQEWRINGRLPLTLDYAHVTTAYSAQGLTAERVIVSATNNPTSAQEPFYVKISRQVRELQIYVEDLEGLREWVGRSVAQMNPLELIGGHDVKRERQFGATGAHDEPEAGQPDRPEQNLSGGEHSLKVDAGLEPQYRPPHHATGTSDVSRPVPRGSGEAEAFGDVRCDSSTGFGSEGIEGPDRPFSIDRYPDQLVPQPDPSRNQCVNPLLIQQRFDQIAQQMGAVFPGNPETSLNATFGQSHYRGLAEFAQELEYLGEEDLCQTLQDITHALVEVERCLERSLQQVKLDTITDALQSWRSEQALSEAIAQIATVQAQAEEPDSLILGTVLQEVRKLPYRREEVDHLVERVEEWQAEQDLSAVLEQLGRTINELKPSFFSPGYQAMAELAEAVGDRPAEAVIREHLQALQDATLQIQQRLLQNPGLEQLAVAVRSLRENPVIAEGAAAEPLQQVAEHLTAYGLNPTPPPQKLQPFWQPQYLEEPPAGFDPVHWQEFQRSAIHPDLIVANAESIDGWRVYERLLSEKLAEMGSGQYVTAAMAREMRRYEQVAEGGWWGKAGIDPQSLPGLQPGEQPTLSTWGCFKPDHPRMDVSKSDRTGQPKTIKYEHPVGVQRGLYLPIVPDSLAKRIYQKYQIQPTSTEQQSGFWFVVLHYNLPITITEGVKKTWASLSQGEVTIGVSGVNGLYRTTDVGGHRLPQRQLHPDIAIFVTPGREFRFAYDHDTKPATVYNVQRDRVRGIELLEARGCLCKIVQWSGDKGLDDLIAHQGANAYTRAQLQAISAEPEKQNYYRSQYRVIARQVQQELGSLTAEQLDREVYRRAITRGDLLDGERFLRFREDEQAEISAQPVRQKPEIGVKTPKESTQFHQHQVQENDFEL</sequence>
<dbReference type="InterPro" id="IPR024385">
    <property type="entry name" value="DUF3854"/>
</dbReference>
<dbReference type="SUPFAM" id="SSF55464">
    <property type="entry name" value="Origin of replication-binding domain, RBD-like"/>
    <property type="match status" value="1"/>
</dbReference>
<evidence type="ECO:0000259" key="2">
    <source>
        <dbReference type="SMART" id="SM00382"/>
    </source>
</evidence>
<organism evidence="3">
    <name type="scientific">Cyanothece sp. (strain PCC 7425 / ATCC 29141)</name>
    <dbReference type="NCBI Taxonomy" id="395961"/>
    <lineage>
        <taxon>Bacteria</taxon>
        <taxon>Bacillati</taxon>
        <taxon>Cyanobacteriota</taxon>
        <taxon>Cyanophyceae</taxon>
        <taxon>Gomontiellales</taxon>
        <taxon>Cyanothecaceae</taxon>
        <taxon>Cyanothece</taxon>
    </lineage>
</organism>
<feature type="compositionally biased region" description="Basic and acidic residues" evidence="1">
    <location>
        <begin position="1638"/>
        <end position="1648"/>
    </location>
</feature>
<dbReference type="Pfam" id="PF13604">
    <property type="entry name" value="AAA_30"/>
    <property type="match status" value="1"/>
</dbReference>
<feature type="domain" description="AAA+ ATPase" evidence="2">
    <location>
        <begin position="439"/>
        <end position="856"/>
    </location>
</feature>
<gene>
    <name evidence="3" type="ordered locus">Cyan7425_5390</name>
</gene>
<feature type="compositionally biased region" description="Basic and acidic residues" evidence="1">
    <location>
        <begin position="968"/>
        <end position="978"/>
    </location>
</feature>
<dbReference type="EMBL" id="CP001345">
    <property type="protein sequence ID" value="ACL47649.1"/>
    <property type="molecule type" value="Genomic_DNA"/>
</dbReference>
<accession>B8HZ01</accession>
<dbReference type="InterPro" id="IPR003593">
    <property type="entry name" value="AAA+_ATPase"/>
</dbReference>
<dbReference type="Pfam" id="PF08751">
    <property type="entry name" value="TrwC"/>
    <property type="match status" value="1"/>
</dbReference>
<name>B8HZ01_CYAP4</name>
<dbReference type="InterPro" id="IPR014862">
    <property type="entry name" value="TrwC"/>
</dbReference>
<evidence type="ECO:0000313" key="3">
    <source>
        <dbReference type="EMBL" id="ACL47649.1"/>
    </source>
</evidence>
<dbReference type="PANTHER" id="PTHR34985:SF1">
    <property type="entry name" value="SLR0554 PROTEIN"/>
    <property type="match status" value="1"/>
</dbReference>